<evidence type="ECO:0008006" key="6">
    <source>
        <dbReference type="Google" id="ProtNLM"/>
    </source>
</evidence>
<protein>
    <recommendedName>
        <fullName evidence="6">Toxin-antitoxin system YwqK family antitoxin</fullName>
    </recommendedName>
</protein>
<gene>
    <name evidence="2" type="ORF">DCO61_11725</name>
    <name evidence="3" type="ORF">LS64_004180</name>
</gene>
<dbReference type="EMBL" id="JRMP02000005">
    <property type="protein sequence ID" value="TLD94726.1"/>
    <property type="molecule type" value="Genomic_DNA"/>
</dbReference>
<feature type="signal peptide" evidence="1">
    <location>
        <begin position="1"/>
        <end position="17"/>
    </location>
</feature>
<dbReference type="RefSeq" id="WP_034572694.1">
    <property type="nucleotide sequence ID" value="NZ_JRMP02000005.1"/>
</dbReference>
<comment type="caution">
    <text evidence="3">The sequence shown here is derived from an EMBL/GenBank/DDBJ whole genome shotgun (WGS) entry which is preliminary data.</text>
</comment>
<dbReference type="OrthoDB" id="9785122at2"/>
<reference evidence="3 4" key="2">
    <citation type="journal article" date="2016" name="Infect. Immun.">
        <title>Helicobacter saguini, a Novel Helicobacter Isolated from Cotton-Top Tamarins with Ulcerative Colitis, Has Proinflammatory Properties and Induces Typhlocolitis and Dysplasia in Gnotobiotic IL-10-/- Mice.</title>
        <authorList>
            <person name="Shen Z."/>
            <person name="Mannion A."/>
            <person name="Whary M.T."/>
            <person name="Muthupalani S."/>
            <person name="Sheh A."/>
            <person name="Feng Y."/>
            <person name="Gong G."/>
            <person name="Vandamme P."/>
            <person name="Holcombe H.R."/>
            <person name="Paster B.J."/>
            <person name="Fox J.G."/>
        </authorList>
    </citation>
    <scope>NUCLEOTIDE SEQUENCE [LARGE SCALE GENOMIC DNA]</scope>
    <source>
        <strain evidence="3 4">MIT 97-6194</strain>
    </source>
</reference>
<evidence type="ECO:0000313" key="5">
    <source>
        <dbReference type="Proteomes" id="UP000477070"/>
    </source>
</evidence>
<dbReference type="AlphaFoldDB" id="A0A347VPB8"/>
<reference evidence="3 4" key="1">
    <citation type="journal article" date="2014" name="Genome Announc.">
        <title>Draft genome sequences of eight enterohepatic helicobacter species isolated from both laboratory and wild rodents.</title>
        <authorList>
            <person name="Sheh A."/>
            <person name="Shen Z."/>
            <person name="Fox J.G."/>
        </authorList>
    </citation>
    <scope>NUCLEOTIDE SEQUENCE [LARGE SCALE GENOMIC DNA]</scope>
    <source>
        <strain evidence="3 4">MIT 97-6194</strain>
    </source>
</reference>
<evidence type="ECO:0000313" key="4">
    <source>
        <dbReference type="Proteomes" id="UP000029714"/>
    </source>
</evidence>
<dbReference type="Proteomes" id="UP000477070">
    <property type="component" value="Unassembled WGS sequence"/>
</dbReference>
<sequence length="414" mass="48168">MKKIVLVFILVFCVLNAGTNNLKQKNCPFPIDFDKWELQRDFEMRDNEFIKSIQNSLDDISYECLADNGVPELIEISQCQKTPSDSLLFNIINMYNEAFIIRYEDETNTEDETNKINKKTTCKNTHCTTEGYDEKDKLVFTSNCLNGKNHGTQSMYSSDGRLLVELNYTNGRLNGKQKFISKFIDESDFLNEVEIINGKLNGKLKIYHIKHTDYGYIGGGLIGEFKNGKPVGNLENWLGDNLVVNTHLYITKIPFDKNSNINGSLINKFQNLKELGDNYLKLVVSNYKDNKIISYEDYHGEYDFLGCEYDEKSLNKCVKSYVKELENAEIPKEFYKNKAKAMAKYSQGQFDSKEKVGSWIKYEIAQYNDYNLLETTKYNFTNNLNWVEKIYINNKLKREKTFINGEIDNYKEIE</sequence>
<reference evidence="3" key="3">
    <citation type="submission" date="2018-04" db="EMBL/GenBank/DDBJ databases">
        <authorList>
            <person name="Sheh A."/>
            <person name="Shen Z."/>
            <person name="Mannion A.J."/>
            <person name="Fox J.G."/>
        </authorList>
    </citation>
    <scope>NUCLEOTIDE SEQUENCE</scope>
    <source>
        <strain evidence="3">MIT 97-6194</strain>
    </source>
</reference>
<name>A0A347VPB8_9HELI</name>
<evidence type="ECO:0000256" key="1">
    <source>
        <dbReference type="SAM" id="SignalP"/>
    </source>
</evidence>
<keyword evidence="4" id="KW-1185">Reference proteome</keyword>
<accession>A0A347VPB8</accession>
<dbReference type="EMBL" id="QBIU01000002">
    <property type="protein sequence ID" value="MWV70631.1"/>
    <property type="molecule type" value="Genomic_DNA"/>
</dbReference>
<evidence type="ECO:0000313" key="2">
    <source>
        <dbReference type="EMBL" id="MWV70631.1"/>
    </source>
</evidence>
<proteinExistence type="predicted"/>
<feature type="chain" id="PRO_5036329028" description="Toxin-antitoxin system YwqK family antitoxin" evidence="1">
    <location>
        <begin position="18"/>
        <end position="414"/>
    </location>
</feature>
<reference evidence="2 5" key="4">
    <citation type="submission" date="2019-12" db="EMBL/GenBank/DDBJ databases">
        <title>Multi-Generational Helicobacter saguini Isolates.</title>
        <authorList>
            <person name="Mannion A."/>
            <person name="Shen Z."/>
            <person name="Fox J.G."/>
        </authorList>
    </citation>
    <scope>NUCLEOTIDE SEQUENCE [LARGE SCALE GENOMIC DNA]</scope>
    <source>
        <strain evidence="2">16-048</strain>
        <strain evidence="5">16-048 (F4)</strain>
    </source>
</reference>
<organism evidence="3 4">
    <name type="scientific">Helicobacter saguini</name>
    <dbReference type="NCBI Taxonomy" id="1548018"/>
    <lineage>
        <taxon>Bacteria</taxon>
        <taxon>Pseudomonadati</taxon>
        <taxon>Campylobacterota</taxon>
        <taxon>Epsilonproteobacteria</taxon>
        <taxon>Campylobacterales</taxon>
        <taxon>Helicobacteraceae</taxon>
        <taxon>Helicobacter</taxon>
    </lineage>
</organism>
<keyword evidence="1" id="KW-0732">Signal</keyword>
<dbReference type="Proteomes" id="UP000029714">
    <property type="component" value="Unassembled WGS sequence"/>
</dbReference>
<evidence type="ECO:0000313" key="3">
    <source>
        <dbReference type="EMBL" id="TLD94726.1"/>
    </source>
</evidence>
<dbReference type="Gene3D" id="2.20.110.10">
    <property type="entry name" value="Histone H3 K4-specific methyltransferase SET7/9 N-terminal domain"/>
    <property type="match status" value="1"/>
</dbReference>